<proteinExistence type="predicted"/>
<feature type="region of interest" description="Disordered" evidence="1">
    <location>
        <begin position="22"/>
        <end position="57"/>
    </location>
</feature>
<evidence type="ECO:0000313" key="3">
    <source>
        <dbReference type="Proteomes" id="UP000886595"/>
    </source>
</evidence>
<sequence length="98" mass="10487">MKKNDKTFAVVGKKIYGNTLNSAATSKASVPKRSTNSAVGKRPSAANESKTRRSSGFERVTVREIRVSMRVVGGSSVRSAGGRKTEDIEGGRESRTVL</sequence>
<organism evidence="2 3">
    <name type="scientific">Brassica carinata</name>
    <name type="common">Ethiopian mustard</name>
    <name type="synonym">Abyssinian cabbage</name>
    <dbReference type="NCBI Taxonomy" id="52824"/>
    <lineage>
        <taxon>Eukaryota</taxon>
        <taxon>Viridiplantae</taxon>
        <taxon>Streptophyta</taxon>
        <taxon>Embryophyta</taxon>
        <taxon>Tracheophyta</taxon>
        <taxon>Spermatophyta</taxon>
        <taxon>Magnoliopsida</taxon>
        <taxon>eudicotyledons</taxon>
        <taxon>Gunneridae</taxon>
        <taxon>Pentapetalae</taxon>
        <taxon>rosids</taxon>
        <taxon>malvids</taxon>
        <taxon>Brassicales</taxon>
        <taxon>Brassicaceae</taxon>
        <taxon>Brassiceae</taxon>
        <taxon>Brassica</taxon>
    </lineage>
</organism>
<feature type="compositionally biased region" description="Low complexity" evidence="1">
    <location>
        <begin position="73"/>
        <end position="82"/>
    </location>
</feature>
<accession>A0A8X7ULT4</accession>
<feature type="compositionally biased region" description="Basic and acidic residues" evidence="1">
    <location>
        <begin position="83"/>
        <end position="98"/>
    </location>
</feature>
<evidence type="ECO:0000256" key="1">
    <source>
        <dbReference type="SAM" id="MobiDB-lite"/>
    </source>
</evidence>
<keyword evidence="3" id="KW-1185">Reference proteome</keyword>
<feature type="compositionally biased region" description="Polar residues" evidence="1">
    <location>
        <begin position="22"/>
        <end position="38"/>
    </location>
</feature>
<gene>
    <name evidence="2" type="ORF">Bca52824_053536</name>
</gene>
<feature type="region of interest" description="Disordered" evidence="1">
    <location>
        <begin position="73"/>
        <end position="98"/>
    </location>
</feature>
<evidence type="ECO:0000313" key="2">
    <source>
        <dbReference type="EMBL" id="KAG2282316.1"/>
    </source>
</evidence>
<comment type="caution">
    <text evidence="2">The sequence shown here is derived from an EMBL/GenBank/DDBJ whole genome shotgun (WGS) entry which is preliminary data.</text>
</comment>
<dbReference type="EMBL" id="JAAMPC010000011">
    <property type="protein sequence ID" value="KAG2282316.1"/>
    <property type="molecule type" value="Genomic_DNA"/>
</dbReference>
<dbReference type="AlphaFoldDB" id="A0A8X7ULT4"/>
<dbReference type="Proteomes" id="UP000886595">
    <property type="component" value="Unassembled WGS sequence"/>
</dbReference>
<reference evidence="2 3" key="1">
    <citation type="submission" date="2020-02" db="EMBL/GenBank/DDBJ databases">
        <authorList>
            <person name="Ma Q."/>
            <person name="Huang Y."/>
            <person name="Song X."/>
            <person name="Pei D."/>
        </authorList>
    </citation>
    <scope>NUCLEOTIDE SEQUENCE [LARGE SCALE GENOMIC DNA]</scope>
    <source>
        <strain evidence="2">Sxm20200214</strain>
        <tissue evidence="2">Leaf</tissue>
    </source>
</reference>
<protein>
    <submittedName>
        <fullName evidence="2">Uncharacterized protein</fullName>
    </submittedName>
</protein>
<name>A0A8X7ULT4_BRACI</name>